<feature type="transmembrane region" description="Helical" evidence="1">
    <location>
        <begin position="6"/>
        <end position="23"/>
    </location>
</feature>
<dbReference type="Proteomes" id="UP000054729">
    <property type="component" value="Unassembled WGS sequence"/>
</dbReference>
<feature type="transmembrane region" description="Helical" evidence="1">
    <location>
        <begin position="108"/>
        <end position="125"/>
    </location>
</feature>
<dbReference type="AlphaFoldDB" id="A0A0W1A1X9"/>
<organism evidence="2 3">
    <name type="scientific">Legionella waltersii</name>
    <dbReference type="NCBI Taxonomy" id="66969"/>
    <lineage>
        <taxon>Bacteria</taxon>
        <taxon>Pseudomonadati</taxon>
        <taxon>Pseudomonadota</taxon>
        <taxon>Gammaproteobacteria</taxon>
        <taxon>Legionellales</taxon>
        <taxon>Legionellaceae</taxon>
        <taxon>Legionella</taxon>
    </lineage>
</organism>
<feature type="transmembrane region" description="Helical" evidence="1">
    <location>
        <begin position="43"/>
        <end position="63"/>
    </location>
</feature>
<evidence type="ECO:0000313" key="2">
    <source>
        <dbReference type="EMBL" id="KTD75286.1"/>
    </source>
</evidence>
<keyword evidence="1" id="KW-1133">Transmembrane helix</keyword>
<keyword evidence="3" id="KW-1185">Reference proteome</keyword>
<dbReference type="OrthoDB" id="572589at2"/>
<dbReference type="RefSeq" id="WP_058481894.1">
    <property type="nucleotide sequence ID" value="NZ_CAAAIQ010000014.1"/>
</dbReference>
<keyword evidence="1" id="KW-0812">Transmembrane</keyword>
<comment type="caution">
    <text evidence="2">The sequence shown here is derived from an EMBL/GenBank/DDBJ whole genome shotgun (WGS) entry which is preliminary data.</text>
</comment>
<protein>
    <submittedName>
        <fullName evidence="2">Integral membrane protein (PIN domain superfamily)</fullName>
    </submittedName>
</protein>
<keyword evidence="1" id="KW-0472">Membrane</keyword>
<proteinExistence type="predicted"/>
<sequence length="134" mass="15368">MITEYLATVIGWYLVAVSLFMFFRQEQMKPIITDVMEQRGLLFVLAIITFILGLLMVTSHNIWVMGWPVVVTVLSWLVLLSGLLRLFCPDTVIKMGKSFLDNPIRMKIAAVVSLVVGLYLLLHIYCPQYSHWFG</sequence>
<dbReference type="STRING" id="66969.Lwal_3327"/>
<dbReference type="PATRIC" id="fig|66969.6.peg.3623"/>
<evidence type="ECO:0000313" key="3">
    <source>
        <dbReference type="Proteomes" id="UP000054729"/>
    </source>
</evidence>
<gene>
    <name evidence="2" type="ORF">Lwal_3327</name>
</gene>
<feature type="transmembrane region" description="Helical" evidence="1">
    <location>
        <begin position="69"/>
        <end position="87"/>
    </location>
</feature>
<name>A0A0W1A1X9_9GAMM</name>
<reference evidence="2 3" key="1">
    <citation type="submission" date="2015-11" db="EMBL/GenBank/DDBJ databases">
        <title>Genomic analysis of 38 Legionella species identifies large and diverse effector repertoires.</title>
        <authorList>
            <person name="Burstein D."/>
            <person name="Amaro F."/>
            <person name="Zusman T."/>
            <person name="Lifshitz Z."/>
            <person name="Cohen O."/>
            <person name="Gilbert J.A."/>
            <person name="Pupko T."/>
            <person name="Shuman H.A."/>
            <person name="Segal G."/>
        </authorList>
    </citation>
    <scope>NUCLEOTIDE SEQUENCE [LARGE SCALE GENOMIC DNA]</scope>
    <source>
        <strain evidence="2 3">ATCC 51914</strain>
    </source>
</reference>
<accession>A0A0W1A1X9</accession>
<evidence type="ECO:0000256" key="1">
    <source>
        <dbReference type="SAM" id="Phobius"/>
    </source>
</evidence>
<dbReference type="EMBL" id="LNZB01000060">
    <property type="protein sequence ID" value="KTD75286.1"/>
    <property type="molecule type" value="Genomic_DNA"/>
</dbReference>